<gene>
    <name evidence="1" type="ORF">BDV28DRAFT_3104</name>
</gene>
<accession>A0A5N6ZGW8</accession>
<evidence type="ECO:0000313" key="1">
    <source>
        <dbReference type="EMBL" id="KAE8356176.1"/>
    </source>
</evidence>
<proteinExistence type="predicted"/>
<sequence length="70" mass="7652">MRCSLTLINRCSTGNSGFQYLLSANRERGYAAGLHPARAECLGKVAVQFLLFSFLASQRDEHPTASLAPH</sequence>
<reference evidence="2" key="1">
    <citation type="submission" date="2019-04" db="EMBL/GenBank/DDBJ databases">
        <title>Friends and foes A comparative genomics studyof 23 Aspergillus species from section Flavi.</title>
        <authorList>
            <consortium name="DOE Joint Genome Institute"/>
            <person name="Kjaerbolling I."/>
            <person name="Vesth T."/>
            <person name="Frisvad J.C."/>
            <person name="Nybo J.L."/>
            <person name="Theobald S."/>
            <person name="Kildgaard S."/>
            <person name="Isbrandt T."/>
            <person name="Kuo A."/>
            <person name="Sato A."/>
            <person name="Lyhne E.K."/>
            <person name="Kogle M.E."/>
            <person name="Wiebenga A."/>
            <person name="Kun R.S."/>
            <person name="Lubbers R.J."/>
            <person name="Makela M.R."/>
            <person name="Barry K."/>
            <person name="Chovatia M."/>
            <person name="Clum A."/>
            <person name="Daum C."/>
            <person name="Haridas S."/>
            <person name="He G."/>
            <person name="LaButti K."/>
            <person name="Lipzen A."/>
            <person name="Mondo S."/>
            <person name="Riley R."/>
            <person name="Salamov A."/>
            <person name="Simmons B.A."/>
            <person name="Magnuson J.K."/>
            <person name="Henrissat B."/>
            <person name="Mortensen U.H."/>
            <person name="Larsen T.O."/>
            <person name="Devries R.P."/>
            <person name="Grigoriev I.V."/>
            <person name="Machida M."/>
            <person name="Baker S.E."/>
            <person name="Andersen M.R."/>
        </authorList>
    </citation>
    <scope>NUCLEOTIDE SEQUENCE [LARGE SCALE GENOMIC DNA]</scope>
    <source>
        <strain evidence="2">CBS 553.77</strain>
    </source>
</reference>
<organism evidence="1 2">
    <name type="scientific">Aspergillus coremiiformis</name>
    <dbReference type="NCBI Taxonomy" id="138285"/>
    <lineage>
        <taxon>Eukaryota</taxon>
        <taxon>Fungi</taxon>
        <taxon>Dikarya</taxon>
        <taxon>Ascomycota</taxon>
        <taxon>Pezizomycotina</taxon>
        <taxon>Eurotiomycetes</taxon>
        <taxon>Eurotiomycetidae</taxon>
        <taxon>Eurotiales</taxon>
        <taxon>Aspergillaceae</taxon>
        <taxon>Aspergillus</taxon>
        <taxon>Aspergillus subgen. Circumdati</taxon>
    </lineage>
</organism>
<dbReference type="EMBL" id="ML739042">
    <property type="protein sequence ID" value="KAE8356176.1"/>
    <property type="molecule type" value="Genomic_DNA"/>
</dbReference>
<dbReference type="Proteomes" id="UP000327118">
    <property type="component" value="Unassembled WGS sequence"/>
</dbReference>
<keyword evidence="2" id="KW-1185">Reference proteome</keyword>
<dbReference type="AlphaFoldDB" id="A0A5N6ZGW8"/>
<evidence type="ECO:0000313" key="2">
    <source>
        <dbReference type="Proteomes" id="UP000327118"/>
    </source>
</evidence>
<name>A0A5N6ZGW8_9EURO</name>
<dbReference type="OrthoDB" id="191364at2759"/>
<protein>
    <submittedName>
        <fullName evidence="1">Uncharacterized protein</fullName>
    </submittedName>
</protein>